<comment type="caution">
    <text evidence="1">The sequence shown here is derived from an EMBL/GenBank/DDBJ whole genome shotgun (WGS) entry which is preliminary data.</text>
</comment>
<reference evidence="1" key="2">
    <citation type="submission" date="2020-09" db="EMBL/GenBank/DDBJ databases">
        <authorList>
            <person name="Sun Q."/>
            <person name="Zhou Y."/>
        </authorList>
    </citation>
    <scope>NUCLEOTIDE SEQUENCE</scope>
    <source>
        <strain evidence="1">CGMCC 1.12777</strain>
    </source>
</reference>
<organism evidence="1 2">
    <name type="scientific">Pullulanibacillus pueri</name>
    <dbReference type="NCBI Taxonomy" id="1437324"/>
    <lineage>
        <taxon>Bacteria</taxon>
        <taxon>Bacillati</taxon>
        <taxon>Bacillota</taxon>
        <taxon>Bacilli</taxon>
        <taxon>Bacillales</taxon>
        <taxon>Sporolactobacillaceae</taxon>
        <taxon>Pullulanibacillus</taxon>
    </lineage>
</organism>
<dbReference type="Pfam" id="PF07315">
    <property type="entry name" value="DUF1462"/>
    <property type="match status" value="1"/>
</dbReference>
<evidence type="ECO:0000313" key="2">
    <source>
        <dbReference type="Proteomes" id="UP000656813"/>
    </source>
</evidence>
<dbReference type="InterPro" id="IPR038218">
    <property type="entry name" value="YuzD-like_sp"/>
</dbReference>
<dbReference type="Gene3D" id="3.40.30.30">
    <property type="entry name" value="Hypothetical protein sa0798"/>
    <property type="match status" value="1"/>
</dbReference>
<gene>
    <name evidence="1" type="primary">yuzD</name>
    <name evidence="1" type="ORF">GCM10007096_04010</name>
</gene>
<dbReference type="InterPro" id="IPR009190">
    <property type="entry name" value="DUF1462"/>
</dbReference>
<dbReference type="InterPro" id="IPR036249">
    <property type="entry name" value="Thioredoxin-like_sf"/>
</dbReference>
<protein>
    <submittedName>
        <fullName evidence="1">Putative disulfide oxidoreductase YuzD</fullName>
    </submittedName>
</protein>
<dbReference type="SUPFAM" id="SSF52833">
    <property type="entry name" value="Thioredoxin-like"/>
    <property type="match status" value="1"/>
</dbReference>
<accession>A0A8J3EKL8</accession>
<keyword evidence="2" id="KW-1185">Reference proteome</keyword>
<dbReference type="AlphaFoldDB" id="A0A8J3EKL8"/>
<sequence length="103" mass="11737">MRLTVYGADVPCPSCIHSPSSIETMEWLDAAIKRKFPNAPIEVQYVDIYHPLTEEDHYFTEKILKDEYFYPLVVASGQVIAEGDPRLKTIFQFLSEQGVAKAE</sequence>
<proteinExistence type="predicted"/>
<reference evidence="1" key="1">
    <citation type="journal article" date="2014" name="Int. J. Syst. Evol. Microbiol.">
        <title>Complete genome sequence of Corynebacterium casei LMG S-19264T (=DSM 44701T), isolated from a smear-ripened cheese.</title>
        <authorList>
            <consortium name="US DOE Joint Genome Institute (JGI-PGF)"/>
            <person name="Walter F."/>
            <person name="Albersmeier A."/>
            <person name="Kalinowski J."/>
            <person name="Ruckert C."/>
        </authorList>
    </citation>
    <scope>NUCLEOTIDE SEQUENCE</scope>
    <source>
        <strain evidence="1">CGMCC 1.12777</strain>
    </source>
</reference>
<dbReference type="Proteomes" id="UP000656813">
    <property type="component" value="Unassembled WGS sequence"/>
</dbReference>
<dbReference type="RefSeq" id="WP_229745361.1">
    <property type="nucleotide sequence ID" value="NZ_BMFV01000002.1"/>
</dbReference>
<dbReference type="EMBL" id="BMFV01000002">
    <property type="protein sequence ID" value="GGH75119.1"/>
    <property type="molecule type" value="Genomic_DNA"/>
</dbReference>
<name>A0A8J3EKL8_9BACL</name>
<evidence type="ECO:0000313" key="1">
    <source>
        <dbReference type="EMBL" id="GGH75119.1"/>
    </source>
</evidence>